<name>A0A8J5MBG7_9STRA</name>
<evidence type="ECO:0000313" key="1">
    <source>
        <dbReference type="EMBL" id="KAG6942824.1"/>
    </source>
</evidence>
<sequence length="127" mass="15035">MWKSVEREEVPPGQLRCTFVLKPLVADLEEILAWSEMATKVDKLITKNLSFSEMDLHVYRDPQMWVVRDRRDFYRFVSTGLRPRTGFSGLTCDGIGHGRLALHLLFPIQSYDEFTFRNEITTHEWWQ</sequence>
<evidence type="ECO:0000313" key="2">
    <source>
        <dbReference type="Proteomes" id="UP000709295"/>
    </source>
</evidence>
<reference evidence="1" key="1">
    <citation type="submission" date="2021-01" db="EMBL/GenBank/DDBJ databases">
        <title>Phytophthora aleatoria, a newly-described species from Pinus radiata is distinct from Phytophthora cactorum isolates based on comparative genomics.</title>
        <authorList>
            <person name="Mcdougal R."/>
            <person name="Panda P."/>
            <person name="Williams N."/>
            <person name="Studholme D.J."/>
        </authorList>
    </citation>
    <scope>NUCLEOTIDE SEQUENCE</scope>
    <source>
        <strain evidence="1">NZFS 4037</strain>
    </source>
</reference>
<dbReference type="AlphaFoldDB" id="A0A8J5MBG7"/>
<keyword evidence="2" id="KW-1185">Reference proteome</keyword>
<proteinExistence type="predicted"/>
<organism evidence="1 2">
    <name type="scientific">Phytophthora aleatoria</name>
    <dbReference type="NCBI Taxonomy" id="2496075"/>
    <lineage>
        <taxon>Eukaryota</taxon>
        <taxon>Sar</taxon>
        <taxon>Stramenopiles</taxon>
        <taxon>Oomycota</taxon>
        <taxon>Peronosporomycetes</taxon>
        <taxon>Peronosporales</taxon>
        <taxon>Peronosporaceae</taxon>
        <taxon>Phytophthora</taxon>
    </lineage>
</organism>
<dbReference type="EMBL" id="JAENGY010002936">
    <property type="protein sequence ID" value="KAG6942824.1"/>
    <property type="molecule type" value="Genomic_DNA"/>
</dbReference>
<gene>
    <name evidence="1" type="ORF">JG688_00017903</name>
</gene>
<dbReference type="Proteomes" id="UP000709295">
    <property type="component" value="Unassembled WGS sequence"/>
</dbReference>
<protein>
    <submittedName>
        <fullName evidence="1">Uncharacterized protein</fullName>
    </submittedName>
</protein>
<comment type="caution">
    <text evidence="1">The sequence shown here is derived from an EMBL/GenBank/DDBJ whole genome shotgun (WGS) entry which is preliminary data.</text>
</comment>
<accession>A0A8J5MBG7</accession>